<sequence length="450" mass="51873">MTTTQDNYSIVDFLRTLQDPAPQYVLGCGPAVATIGASPESGLINKLLWLLRCLGCPFTGLFYACVCNDPITMSIYWLTSDHFMMKDENILPYRPLGHYTMKITVDEQDDDVIKLLEECIAEASVLDRLSSLASAYYIFLGIITGLIKAMRIGQPCPKEDWPYLPLALAWTLPAIYKRVYGGRMVVNDPRDRLKDMHLVVSDLKHRESHKRSARVAQVMIILLFSIIIHWISVLLAYFTYPVGYGCRSRYLTVLSSIWSFNNLIAYISHIIGERSVEGNRFIHGWFCLCGVTIFILLILLGLLSHTQSWWKDLFGNICDDAARFSLNVYVINKVILPKKHRLINYALFSLLSRFLEHLYLRKKYDFLMQFMNISDKEKSWRIELSHPLVVNSAESLSFRRVDGAVREKYLKLFKDGYSPISAMYVYKDNFTLAQPTIKNYWNCLPTEQKT</sequence>
<name>U9U431_RHIID</name>
<keyword evidence="1" id="KW-0812">Transmembrane</keyword>
<organism evidence="2">
    <name type="scientific">Rhizophagus irregularis (strain DAOM 181602 / DAOM 197198 / MUCL 43194)</name>
    <name type="common">Arbuscular mycorrhizal fungus</name>
    <name type="synonym">Glomus intraradices</name>
    <dbReference type="NCBI Taxonomy" id="747089"/>
    <lineage>
        <taxon>Eukaryota</taxon>
        <taxon>Fungi</taxon>
        <taxon>Fungi incertae sedis</taxon>
        <taxon>Mucoromycota</taxon>
        <taxon>Glomeromycotina</taxon>
        <taxon>Glomeromycetes</taxon>
        <taxon>Glomerales</taxon>
        <taxon>Glomeraceae</taxon>
        <taxon>Rhizophagus</taxon>
    </lineage>
</organism>
<reference evidence="2" key="1">
    <citation type="submission" date="2013-07" db="EMBL/GenBank/DDBJ databases">
        <title>The genome of an arbuscular mycorrhizal fungus provides insights into the evolution of the oldest plant symbiosis.</title>
        <authorList>
            <consortium name="DOE Joint Genome Institute"/>
            <person name="Tisserant E."/>
            <person name="Malbreil M."/>
            <person name="Kuo A."/>
            <person name="Kohler A."/>
            <person name="Symeonidi A."/>
            <person name="Balestrini R."/>
            <person name="Charron P."/>
            <person name="Duensing N."/>
            <person name="Frei-dit-Frey N."/>
            <person name="Gianinazzi-Pearson V."/>
            <person name="Gilbert B."/>
            <person name="Handa Y."/>
            <person name="Hijri M."/>
            <person name="Kaul R."/>
            <person name="Kawaguchi M."/>
            <person name="Krajinski F."/>
            <person name="Lammers P."/>
            <person name="Lapierre D."/>
            <person name="Masclaux F.G."/>
            <person name="Murat C."/>
            <person name="Morin E."/>
            <person name="Ndikumana S."/>
            <person name="Pagni M."/>
            <person name="Petitpierre D."/>
            <person name="Requena N."/>
            <person name="Rosikiewicz P."/>
            <person name="Riley R."/>
            <person name="Saito K."/>
            <person name="San Clemente H."/>
            <person name="Shapiro H."/>
            <person name="van Tuinen D."/>
            <person name="Becard G."/>
            <person name="Bonfante P."/>
            <person name="Paszkowski U."/>
            <person name="Shachar-Hill Y."/>
            <person name="Young J.P."/>
            <person name="Sanders I.R."/>
            <person name="Henrissat B."/>
            <person name="Rensing S.A."/>
            <person name="Grigoriev I.V."/>
            <person name="Corradi N."/>
            <person name="Roux C."/>
            <person name="Martin F."/>
        </authorList>
    </citation>
    <scope>NUCLEOTIDE SEQUENCE</scope>
    <source>
        <strain evidence="2">DAOM 197198</strain>
    </source>
</reference>
<evidence type="ECO:0000256" key="1">
    <source>
        <dbReference type="SAM" id="Phobius"/>
    </source>
</evidence>
<dbReference type="EMBL" id="KI287171">
    <property type="protein sequence ID" value="ESA10381.1"/>
    <property type="molecule type" value="Genomic_DNA"/>
</dbReference>
<proteinExistence type="predicted"/>
<feature type="transmembrane region" description="Helical" evidence="1">
    <location>
        <begin position="284"/>
        <end position="303"/>
    </location>
</feature>
<dbReference type="VEuPathDB" id="FungiDB:RhiirFUN_011291"/>
<accession>U9U431</accession>
<keyword evidence="1" id="KW-0472">Membrane</keyword>
<protein>
    <submittedName>
        <fullName evidence="2">Uncharacterized protein</fullName>
    </submittedName>
</protein>
<dbReference type="HOGENOM" id="CLU_049212_0_0_1"/>
<feature type="transmembrane region" description="Helical" evidence="1">
    <location>
        <begin position="250"/>
        <end position="272"/>
    </location>
</feature>
<evidence type="ECO:0000313" key="2">
    <source>
        <dbReference type="EMBL" id="ESA10381.1"/>
    </source>
</evidence>
<feature type="transmembrane region" description="Helical" evidence="1">
    <location>
        <begin position="215"/>
        <end position="238"/>
    </location>
</feature>
<keyword evidence="1" id="KW-1133">Transmembrane helix</keyword>
<dbReference type="AlphaFoldDB" id="U9U431"/>
<gene>
    <name evidence="2" type="ORF">GLOINDRAFT_324352</name>
</gene>